<organism evidence="1 2">
    <name type="scientific">Aduncisulcus paluster</name>
    <dbReference type="NCBI Taxonomy" id="2918883"/>
    <lineage>
        <taxon>Eukaryota</taxon>
        <taxon>Metamonada</taxon>
        <taxon>Carpediemonas-like organisms</taxon>
        <taxon>Aduncisulcus</taxon>
    </lineage>
</organism>
<feature type="non-terminal residue" evidence="1">
    <location>
        <position position="76"/>
    </location>
</feature>
<name>A0ABQ5KRZ1_9EUKA</name>
<evidence type="ECO:0000313" key="1">
    <source>
        <dbReference type="EMBL" id="GKT35237.1"/>
    </source>
</evidence>
<sequence>MLDMNSSSAVQIVKPKILGEYKDVKARRICAFVPSFRPFSISLSPMKGAYICGFKVESSPCLFSFSISDGKKTHKK</sequence>
<accession>A0ABQ5KRZ1</accession>
<gene>
    <name evidence="1" type="ORF">ADUPG1_008434</name>
</gene>
<protein>
    <submittedName>
        <fullName evidence="1">Uncharacterized protein</fullName>
    </submittedName>
</protein>
<proteinExistence type="predicted"/>
<reference evidence="1" key="1">
    <citation type="submission" date="2022-03" db="EMBL/GenBank/DDBJ databases">
        <title>Draft genome sequence of Aduncisulcus paluster, a free-living microaerophilic Fornicata.</title>
        <authorList>
            <person name="Yuyama I."/>
            <person name="Kume K."/>
            <person name="Tamura T."/>
            <person name="Inagaki Y."/>
            <person name="Hashimoto T."/>
        </authorList>
    </citation>
    <scope>NUCLEOTIDE SEQUENCE</scope>
    <source>
        <strain evidence="1">NY0171</strain>
    </source>
</reference>
<keyword evidence="2" id="KW-1185">Reference proteome</keyword>
<evidence type="ECO:0000313" key="2">
    <source>
        <dbReference type="Proteomes" id="UP001057375"/>
    </source>
</evidence>
<dbReference type="Proteomes" id="UP001057375">
    <property type="component" value="Unassembled WGS sequence"/>
</dbReference>
<dbReference type="EMBL" id="BQXS01010950">
    <property type="protein sequence ID" value="GKT35237.1"/>
    <property type="molecule type" value="Genomic_DNA"/>
</dbReference>
<comment type="caution">
    <text evidence="1">The sequence shown here is derived from an EMBL/GenBank/DDBJ whole genome shotgun (WGS) entry which is preliminary data.</text>
</comment>